<dbReference type="Proteomes" id="UP000039865">
    <property type="component" value="Unassembled WGS sequence"/>
</dbReference>
<feature type="region of interest" description="Disordered" evidence="1">
    <location>
        <begin position="314"/>
        <end position="336"/>
    </location>
</feature>
<dbReference type="EMBL" id="CCKQ01013085">
    <property type="protein sequence ID" value="CDW84711.1"/>
    <property type="molecule type" value="Genomic_DNA"/>
</dbReference>
<organism evidence="2 3">
    <name type="scientific">Stylonychia lemnae</name>
    <name type="common">Ciliate</name>
    <dbReference type="NCBI Taxonomy" id="5949"/>
    <lineage>
        <taxon>Eukaryota</taxon>
        <taxon>Sar</taxon>
        <taxon>Alveolata</taxon>
        <taxon>Ciliophora</taxon>
        <taxon>Intramacronucleata</taxon>
        <taxon>Spirotrichea</taxon>
        <taxon>Stichotrichia</taxon>
        <taxon>Sporadotrichida</taxon>
        <taxon>Oxytrichidae</taxon>
        <taxon>Stylonychinae</taxon>
        <taxon>Stylonychia</taxon>
    </lineage>
</organism>
<sequence>MDETISQQSSQIKLSQSAFKLVSNIVSKSEDILQEEIEDYLKLKGRLVFSDGEDNQLINKVSSDQFLGIIVFNQPDLTKQSSNYEQEQLLEDDATNVQIGSENNQDQETAQLQQQQVIDRTSSSANMMDLFNNLEDQYPQFDVFDMNFNDPKPLHYKQDWICSLPQNNHDSLNHLIQTFNQDQTNYQELLAAEQPNPTEDDFNDPDDTIIFTQIQKSLSKKSSAKSLDRPDVISKTIFRICRSFYTSKLDCQKKQDQQDQNQTLNLTLLETLDSLSDKLLKGFDYAVNQCQESFANYLLALIFPKCIQMIDREDSMNDDDDDNEDSSNSSNLSSKEKPWVVFGPKQKKRIKIIQEISNQTQSVLYTFNKKNLRAFLEINENVLILRHFLTKTIRVFENYFQIYDRISKIKVCQRKKYKTKKNKKGISSYQRRLRVNYMQKPIDERTLLLFNQAIHQLYEKTIK</sequence>
<name>A0A078ARU8_STYLE</name>
<feature type="compositionally biased region" description="Acidic residues" evidence="1">
    <location>
        <begin position="316"/>
        <end position="325"/>
    </location>
</feature>
<dbReference type="AlphaFoldDB" id="A0A078ARU8"/>
<keyword evidence="3" id="KW-1185">Reference proteome</keyword>
<accession>A0A078ARU8</accession>
<reference evidence="2 3" key="1">
    <citation type="submission" date="2014-06" db="EMBL/GenBank/DDBJ databases">
        <authorList>
            <person name="Swart Estienne"/>
        </authorList>
    </citation>
    <scope>NUCLEOTIDE SEQUENCE [LARGE SCALE GENOMIC DNA]</scope>
    <source>
        <strain evidence="2 3">130c</strain>
    </source>
</reference>
<gene>
    <name evidence="2" type="primary">Contig6835.g7305</name>
    <name evidence="2" type="ORF">STYLEM_13777</name>
</gene>
<evidence type="ECO:0000313" key="2">
    <source>
        <dbReference type="EMBL" id="CDW84711.1"/>
    </source>
</evidence>
<evidence type="ECO:0000256" key="1">
    <source>
        <dbReference type="SAM" id="MobiDB-lite"/>
    </source>
</evidence>
<protein>
    <submittedName>
        <fullName evidence="2">Uncharacterized protein</fullName>
    </submittedName>
</protein>
<dbReference type="InParanoid" id="A0A078ARU8"/>
<proteinExistence type="predicted"/>
<evidence type="ECO:0000313" key="3">
    <source>
        <dbReference type="Proteomes" id="UP000039865"/>
    </source>
</evidence>